<dbReference type="Proteomes" id="UP000318582">
    <property type="component" value="Unassembled WGS sequence"/>
</dbReference>
<dbReference type="AlphaFoldDB" id="A0A507E8I4"/>
<reference evidence="1 2" key="1">
    <citation type="journal article" date="2019" name="Sci. Rep.">
        <title>Comparative genomics of chytrid fungi reveal insights into the obligate biotrophic and pathogenic lifestyle of Synchytrium endobioticum.</title>
        <authorList>
            <person name="van de Vossenberg B.T.L.H."/>
            <person name="Warris S."/>
            <person name="Nguyen H.D.T."/>
            <person name="van Gent-Pelzer M.P.E."/>
            <person name="Joly D.L."/>
            <person name="van de Geest H.C."/>
            <person name="Bonants P.J.M."/>
            <person name="Smith D.S."/>
            <person name="Levesque C.A."/>
            <person name="van der Lee T.A.J."/>
        </authorList>
    </citation>
    <scope>NUCLEOTIDE SEQUENCE [LARGE SCALE GENOMIC DNA]</scope>
    <source>
        <strain evidence="1 2">CBS 809.83</strain>
    </source>
</reference>
<evidence type="ECO:0000313" key="1">
    <source>
        <dbReference type="EMBL" id="TPX60369.1"/>
    </source>
</evidence>
<gene>
    <name evidence="1" type="ORF">PhCBS80983_g01820</name>
</gene>
<organism evidence="1 2">
    <name type="scientific">Powellomyces hirtus</name>
    <dbReference type="NCBI Taxonomy" id="109895"/>
    <lineage>
        <taxon>Eukaryota</taxon>
        <taxon>Fungi</taxon>
        <taxon>Fungi incertae sedis</taxon>
        <taxon>Chytridiomycota</taxon>
        <taxon>Chytridiomycota incertae sedis</taxon>
        <taxon>Chytridiomycetes</taxon>
        <taxon>Spizellomycetales</taxon>
        <taxon>Powellomycetaceae</taxon>
        <taxon>Powellomyces</taxon>
    </lineage>
</organism>
<comment type="caution">
    <text evidence="1">The sequence shown here is derived from an EMBL/GenBank/DDBJ whole genome shotgun (WGS) entry which is preliminary data.</text>
</comment>
<evidence type="ECO:0000313" key="2">
    <source>
        <dbReference type="Proteomes" id="UP000318582"/>
    </source>
</evidence>
<dbReference type="Gene3D" id="3.50.50.60">
    <property type="entry name" value="FAD/NAD(P)-binding domain"/>
    <property type="match status" value="1"/>
</dbReference>
<name>A0A507E8I4_9FUNG</name>
<proteinExistence type="predicted"/>
<dbReference type="EMBL" id="QEAQ01000015">
    <property type="protein sequence ID" value="TPX60369.1"/>
    <property type="molecule type" value="Genomic_DNA"/>
</dbReference>
<protein>
    <submittedName>
        <fullName evidence="1">Uncharacterized protein</fullName>
    </submittedName>
</protein>
<dbReference type="SUPFAM" id="SSF51905">
    <property type="entry name" value="FAD/NAD(P)-binding domain"/>
    <property type="match status" value="1"/>
</dbReference>
<keyword evidence="2" id="KW-1185">Reference proteome</keyword>
<accession>A0A507E8I4</accession>
<dbReference type="InterPro" id="IPR036188">
    <property type="entry name" value="FAD/NAD-bd_sf"/>
</dbReference>
<dbReference type="STRING" id="109895.A0A507E8I4"/>
<sequence>MLELLVVGAGPHSLALMSALFETRPDKYTEHPDNALLFFRAAAPTTPANGTILTAPVLARSDHLNWRPRKAENKMVANALALADDRHPGARLKPDAEAGHTCKIRSRSKKHVCRQNPVVAPIPLDIAESIRVLDRLPQLEEGGKDSTMLGGWMPLWRRQMQFLRVPHLRSPVNHHPDPVDPSMLWQYAMRSHRTSDTDLVPLRLPRTGCYNGPFLLPSTDLFFDFCGRVIVNGFALQDLVHQGNVAKIRPVPHCDCPENAASLDVDKMSSRKCDHFEVVLHDGQVLEARNVVVATGSAGAAHKIPQWANDLTAKDGDRPPHAIVHVFDLALNPGHYLPPCCGNGCSDDLKGMRIVIIGGGITSIHLSRVALDMGCRDINLLVRSPIRVQPFDVSAEWLGPHRSPRIAAFWSDASPAGRAERLRNARFPEKAEQEQGGSGATVTEEALALVTDGLADGRMRIVQPASVLCARWNIISDQNAGKRKPDSQSTEQKQWALDLEDGASMHCDIIWLATGTAPNASTDPILEDVFKQHPVDLVNGLPQLRPDLSWSRACPGLFVTGPLAALEVGPGAPNLAGARLAAARIAPALRDRFRVSVRL</sequence>
<dbReference type="PANTHER" id="PTHR38663:SF1">
    <property type="entry name" value="L-ORNITHINE N(5)-MONOOXYGENASE"/>
    <property type="match status" value="1"/>
</dbReference>
<dbReference type="PANTHER" id="PTHR38663">
    <property type="match status" value="1"/>
</dbReference>